<dbReference type="Proteomes" id="UP000004079">
    <property type="component" value="Unassembled WGS sequence"/>
</dbReference>
<gene>
    <name evidence="1" type="ORF">HMPREF0971_00455</name>
</gene>
<reference evidence="1 2" key="1">
    <citation type="submission" date="2009-11" db="EMBL/GenBank/DDBJ databases">
        <authorList>
            <person name="Weinstock G."/>
            <person name="Sodergren E."/>
            <person name="Clifton S."/>
            <person name="Fulton L."/>
            <person name="Fulton B."/>
            <person name="Courtney L."/>
            <person name="Fronick C."/>
            <person name="Harrison M."/>
            <person name="Strong C."/>
            <person name="Farmer C."/>
            <person name="Delahaunty K."/>
            <person name="Markovic C."/>
            <person name="Hall O."/>
            <person name="Minx P."/>
            <person name="Tomlinson C."/>
            <person name="Mitreva M."/>
            <person name="Nelson J."/>
            <person name="Hou S."/>
            <person name="Wollam A."/>
            <person name="Pepin K.H."/>
            <person name="Johnson M."/>
            <person name="Bhonagiri V."/>
            <person name="Nash W.E."/>
            <person name="Warren W."/>
            <person name="Chinwalla A."/>
            <person name="Mardis E.R."/>
            <person name="Wilson R.K."/>
        </authorList>
    </citation>
    <scope>NUCLEOTIDE SEQUENCE [LARGE SCALE GENOMIC DNA]</scope>
    <source>
        <strain evidence="1 2">F0302</strain>
    </source>
</reference>
<dbReference type="AlphaFoldDB" id="D1QNB9"/>
<organism evidence="1 2">
    <name type="scientific">Segatella oris F0302</name>
    <dbReference type="NCBI Taxonomy" id="649760"/>
    <lineage>
        <taxon>Bacteria</taxon>
        <taxon>Pseudomonadati</taxon>
        <taxon>Bacteroidota</taxon>
        <taxon>Bacteroidia</taxon>
        <taxon>Bacteroidales</taxon>
        <taxon>Prevotellaceae</taxon>
        <taxon>Segatella</taxon>
    </lineage>
</organism>
<sequence length="41" mass="4806">MTLRVVSAFLYFLLYLGMKKGKASASFPYGKDNQFQRRMQI</sequence>
<dbReference type="EMBL" id="ACUZ02000004">
    <property type="protein sequence ID" value="EFB33176.1"/>
    <property type="molecule type" value="Genomic_DNA"/>
</dbReference>
<dbReference type="STRING" id="649760.HMPREF0971_00455"/>
<proteinExistence type="predicted"/>
<comment type="caution">
    <text evidence="1">The sequence shown here is derived from an EMBL/GenBank/DDBJ whole genome shotgun (WGS) entry which is preliminary data.</text>
</comment>
<evidence type="ECO:0000313" key="1">
    <source>
        <dbReference type="EMBL" id="EFB33176.1"/>
    </source>
</evidence>
<protein>
    <submittedName>
        <fullName evidence="1">Uncharacterized protein</fullName>
    </submittedName>
</protein>
<evidence type="ECO:0000313" key="2">
    <source>
        <dbReference type="Proteomes" id="UP000004079"/>
    </source>
</evidence>
<accession>D1QNB9</accession>
<name>D1QNB9_9BACT</name>
<dbReference type="HOGENOM" id="CLU_3274615_0_0_10"/>